<proteinExistence type="predicted"/>
<protein>
    <submittedName>
        <fullName evidence="1">Uncharacterized protein</fullName>
    </submittedName>
</protein>
<dbReference type="HOGENOM" id="CLU_3428118_0_0_0"/>
<evidence type="ECO:0000313" key="1">
    <source>
        <dbReference type="EMBL" id="EAQ79493.1"/>
    </source>
</evidence>
<accession>A3ZVZ7</accession>
<gene>
    <name evidence="1" type="ORF">DSM3645_03418</name>
</gene>
<sequence length="20" mass="2355">MVLRRFAPYPACRSCRVSNQ</sequence>
<dbReference type="STRING" id="314230.DSM3645_03418"/>
<comment type="caution">
    <text evidence="1">The sequence shown here is derived from an EMBL/GenBank/DDBJ whole genome shotgun (WGS) entry which is preliminary data.</text>
</comment>
<name>A3ZVZ7_9BACT</name>
<reference evidence="1 2" key="1">
    <citation type="submission" date="2006-02" db="EMBL/GenBank/DDBJ databases">
        <authorList>
            <person name="Amann R."/>
            <person name="Ferriera S."/>
            <person name="Johnson J."/>
            <person name="Kravitz S."/>
            <person name="Halpern A."/>
            <person name="Remington K."/>
            <person name="Beeson K."/>
            <person name="Tran B."/>
            <person name="Rogers Y.-H."/>
            <person name="Friedman R."/>
            <person name="Venter J.C."/>
        </authorList>
    </citation>
    <scope>NUCLEOTIDE SEQUENCE [LARGE SCALE GENOMIC DNA]</scope>
    <source>
        <strain evidence="1 2">DSM 3645</strain>
    </source>
</reference>
<evidence type="ECO:0000313" key="2">
    <source>
        <dbReference type="Proteomes" id="UP000004358"/>
    </source>
</evidence>
<organism evidence="1 2">
    <name type="scientific">Blastopirellula marina DSM 3645</name>
    <dbReference type="NCBI Taxonomy" id="314230"/>
    <lineage>
        <taxon>Bacteria</taxon>
        <taxon>Pseudomonadati</taxon>
        <taxon>Planctomycetota</taxon>
        <taxon>Planctomycetia</taxon>
        <taxon>Pirellulales</taxon>
        <taxon>Pirellulaceae</taxon>
        <taxon>Blastopirellula</taxon>
    </lineage>
</organism>
<dbReference type="Proteomes" id="UP000004358">
    <property type="component" value="Unassembled WGS sequence"/>
</dbReference>
<dbReference type="AlphaFoldDB" id="A3ZVZ7"/>
<dbReference type="EMBL" id="AANZ01000014">
    <property type="protein sequence ID" value="EAQ79493.1"/>
    <property type="molecule type" value="Genomic_DNA"/>
</dbReference>